<evidence type="ECO:0000313" key="1">
    <source>
        <dbReference type="EMBL" id="KAH7443201.1"/>
    </source>
</evidence>
<evidence type="ECO:0000313" key="2">
    <source>
        <dbReference type="Proteomes" id="UP000825935"/>
    </source>
</evidence>
<dbReference type="AlphaFoldDB" id="A0A8T2V3Y6"/>
<gene>
    <name evidence="1" type="ORF">KP509_02G025400</name>
</gene>
<protein>
    <submittedName>
        <fullName evidence="1">Uncharacterized protein</fullName>
    </submittedName>
</protein>
<name>A0A8T2V3Y6_CERRI</name>
<comment type="caution">
    <text evidence="1">The sequence shown here is derived from an EMBL/GenBank/DDBJ whole genome shotgun (WGS) entry which is preliminary data.</text>
</comment>
<keyword evidence="2" id="KW-1185">Reference proteome</keyword>
<proteinExistence type="predicted"/>
<dbReference type="EMBL" id="CM035407">
    <property type="protein sequence ID" value="KAH7443201.1"/>
    <property type="molecule type" value="Genomic_DNA"/>
</dbReference>
<sequence length="130" mass="14848">MHKRKMSGRKKCMHKRSVDEECLIFNPGTIVFKIIFGLYDGLTFWIVDGRTAWSLFVSVVSVKLDSCPNSFSSSCLASLFSCCEDEKTCKPPREIEFCYCCIFCLTREQPTCWLFANFIREGGPAYGILL</sequence>
<organism evidence="1 2">
    <name type="scientific">Ceratopteris richardii</name>
    <name type="common">Triangle waterfern</name>
    <dbReference type="NCBI Taxonomy" id="49495"/>
    <lineage>
        <taxon>Eukaryota</taxon>
        <taxon>Viridiplantae</taxon>
        <taxon>Streptophyta</taxon>
        <taxon>Embryophyta</taxon>
        <taxon>Tracheophyta</taxon>
        <taxon>Polypodiopsida</taxon>
        <taxon>Polypodiidae</taxon>
        <taxon>Polypodiales</taxon>
        <taxon>Pteridineae</taxon>
        <taxon>Pteridaceae</taxon>
        <taxon>Parkerioideae</taxon>
        <taxon>Ceratopteris</taxon>
    </lineage>
</organism>
<reference evidence="1" key="1">
    <citation type="submission" date="2021-08" db="EMBL/GenBank/DDBJ databases">
        <title>WGS assembly of Ceratopteris richardii.</title>
        <authorList>
            <person name="Marchant D.B."/>
            <person name="Chen G."/>
            <person name="Jenkins J."/>
            <person name="Shu S."/>
            <person name="Leebens-Mack J."/>
            <person name="Grimwood J."/>
            <person name="Schmutz J."/>
            <person name="Soltis P."/>
            <person name="Soltis D."/>
            <person name="Chen Z.-H."/>
        </authorList>
    </citation>
    <scope>NUCLEOTIDE SEQUENCE</scope>
    <source>
        <strain evidence="1">Whitten #5841</strain>
        <tissue evidence="1">Leaf</tissue>
    </source>
</reference>
<accession>A0A8T2V3Y6</accession>
<dbReference type="Proteomes" id="UP000825935">
    <property type="component" value="Chromosome 2"/>
</dbReference>